<gene>
    <name evidence="1" type="ORF">SYNPS1DRAFT_29997</name>
</gene>
<keyword evidence="2" id="KW-1185">Reference proteome</keyword>
<evidence type="ECO:0000313" key="2">
    <source>
        <dbReference type="Proteomes" id="UP000278143"/>
    </source>
</evidence>
<accession>A0A4P9YW08</accession>
<dbReference type="Proteomes" id="UP000278143">
    <property type="component" value="Unassembled WGS sequence"/>
</dbReference>
<reference evidence="2" key="1">
    <citation type="journal article" date="2018" name="Nat. Microbiol.">
        <title>Leveraging single-cell genomics to expand the fungal tree of life.</title>
        <authorList>
            <person name="Ahrendt S.R."/>
            <person name="Quandt C.A."/>
            <person name="Ciobanu D."/>
            <person name="Clum A."/>
            <person name="Salamov A."/>
            <person name="Andreopoulos B."/>
            <person name="Cheng J.F."/>
            <person name="Woyke T."/>
            <person name="Pelin A."/>
            <person name="Henrissat B."/>
            <person name="Reynolds N.K."/>
            <person name="Benny G.L."/>
            <person name="Smith M.E."/>
            <person name="James T.Y."/>
            <person name="Grigoriev I.V."/>
        </authorList>
    </citation>
    <scope>NUCLEOTIDE SEQUENCE [LARGE SCALE GENOMIC DNA]</scope>
    <source>
        <strain evidence="2">Benny S71-1</strain>
    </source>
</reference>
<evidence type="ECO:0000313" key="1">
    <source>
        <dbReference type="EMBL" id="RKP24236.1"/>
    </source>
</evidence>
<dbReference type="EMBL" id="KZ990359">
    <property type="protein sequence ID" value="RKP24236.1"/>
    <property type="molecule type" value="Genomic_DNA"/>
</dbReference>
<dbReference type="SUPFAM" id="SSF54637">
    <property type="entry name" value="Thioesterase/thiol ester dehydrase-isomerase"/>
    <property type="match status" value="1"/>
</dbReference>
<proteinExistence type="predicted"/>
<name>A0A4P9YW08_9FUNG</name>
<protein>
    <recommendedName>
        <fullName evidence="3">HotDog domain-containing protein</fullName>
    </recommendedName>
</protein>
<sequence>MASLASDIQTSPMPAVVEPPRLRPLPAYTHRYSRTINFSDLNVADHLDAAVLCRYIADATAVFWMDVLELPLGYKKSITEWVAHVSGYETQGVQHVVMANLEQRLRYAGEGFRLEQVHIDVTIRSVTNSSCILALHLFVERPRPDNDQLVKRCTLAVAEITTVMLHPVLHRTLPFTPEMRACMAKGMPSSGRNTRLNGMLQSRL</sequence>
<dbReference type="InterPro" id="IPR029069">
    <property type="entry name" value="HotDog_dom_sf"/>
</dbReference>
<evidence type="ECO:0008006" key="3">
    <source>
        <dbReference type="Google" id="ProtNLM"/>
    </source>
</evidence>
<organism evidence="1 2">
    <name type="scientific">Syncephalis pseudoplumigaleata</name>
    <dbReference type="NCBI Taxonomy" id="1712513"/>
    <lineage>
        <taxon>Eukaryota</taxon>
        <taxon>Fungi</taxon>
        <taxon>Fungi incertae sedis</taxon>
        <taxon>Zoopagomycota</taxon>
        <taxon>Zoopagomycotina</taxon>
        <taxon>Zoopagomycetes</taxon>
        <taxon>Zoopagales</taxon>
        <taxon>Piptocephalidaceae</taxon>
        <taxon>Syncephalis</taxon>
    </lineage>
</organism>
<dbReference type="OrthoDB" id="5540888at2759"/>
<dbReference type="AlphaFoldDB" id="A0A4P9YW08"/>
<dbReference type="Gene3D" id="3.10.129.10">
    <property type="entry name" value="Hotdog Thioesterase"/>
    <property type="match status" value="1"/>
</dbReference>